<organism evidence="2 3">
    <name type="scientific">Mytilus coruscus</name>
    <name type="common">Sea mussel</name>
    <dbReference type="NCBI Taxonomy" id="42192"/>
    <lineage>
        <taxon>Eukaryota</taxon>
        <taxon>Metazoa</taxon>
        <taxon>Spiralia</taxon>
        <taxon>Lophotrochozoa</taxon>
        <taxon>Mollusca</taxon>
        <taxon>Bivalvia</taxon>
        <taxon>Autobranchia</taxon>
        <taxon>Pteriomorphia</taxon>
        <taxon>Mytilida</taxon>
        <taxon>Mytiloidea</taxon>
        <taxon>Mytilidae</taxon>
        <taxon>Mytilinae</taxon>
        <taxon>Mytilus</taxon>
    </lineage>
</organism>
<feature type="coiled-coil region" evidence="1">
    <location>
        <begin position="103"/>
        <end position="130"/>
    </location>
</feature>
<dbReference type="EMBL" id="CACVKT020008628">
    <property type="protein sequence ID" value="CAC5416348.1"/>
    <property type="molecule type" value="Genomic_DNA"/>
</dbReference>
<evidence type="ECO:0000313" key="2">
    <source>
        <dbReference type="EMBL" id="CAC5416348.1"/>
    </source>
</evidence>
<sequence>MPLWFNEKIKIQNDVVFLTKTDSNQDISLNQREISTSYKPIFSTGINTEREITHRFERNASSLGTFSLNLPGNKIQREVSTNPFLFPTQSKSDSPIAIMTRTKSCESGEMINLRQELEALRNENLQMRNNAQHFPQIEPNHEISSQNHHANVP</sequence>
<evidence type="ECO:0000313" key="3">
    <source>
        <dbReference type="Proteomes" id="UP000507470"/>
    </source>
</evidence>
<accession>A0A6J8E888</accession>
<dbReference type="AlphaFoldDB" id="A0A6J8E888"/>
<dbReference type="Proteomes" id="UP000507470">
    <property type="component" value="Unassembled WGS sequence"/>
</dbReference>
<dbReference type="OrthoDB" id="6201957at2759"/>
<evidence type="ECO:0000256" key="1">
    <source>
        <dbReference type="SAM" id="Coils"/>
    </source>
</evidence>
<gene>
    <name evidence="2" type="ORF">MCOR_48983</name>
</gene>
<keyword evidence="3" id="KW-1185">Reference proteome</keyword>
<keyword evidence="1" id="KW-0175">Coiled coil</keyword>
<protein>
    <submittedName>
        <fullName evidence="2">Uncharacterized protein</fullName>
    </submittedName>
</protein>
<name>A0A6J8E888_MYTCO</name>
<reference evidence="2 3" key="1">
    <citation type="submission" date="2020-06" db="EMBL/GenBank/DDBJ databases">
        <authorList>
            <person name="Li R."/>
            <person name="Bekaert M."/>
        </authorList>
    </citation>
    <scope>NUCLEOTIDE SEQUENCE [LARGE SCALE GENOMIC DNA]</scope>
    <source>
        <strain evidence="3">wild</strain>
    </source>
</reference>
<proteinExistence type="predicted"/>